<reference evidence="13" key="1">
    <citation type="journal article" date="2014" name="Int. J. Syst. Evol. Microbiol.">
        <title>Complete genome sequence of Corynebacterium casei LMG S-19264T (=DSM 44701T), isolated from a smear-ripened cheese.</title>
        <authorList>
            <consortium name="US DOE Joint Genome Institute (JGI-PGF)"/>
            <person name="Walter F."/>
            <person name="Albersmeier A."/>
            <person name="Kalinowski J."/>
            <person name="Ruckert C."/>
        </authorList>
    </citation>
    <scope>NUCLEOTIDE SEQUENCE</scope>
    <source>
        <strain evidence="13">CGMCC 1.15371</strain>
    </source>
</reference>
<comment type="caution">
    <text evidence="13">The sequence shown here is derived from an EMBL/GenBank/DDBJ whole genome shotgun (WGS) entry which is preliminary data.</text>
</comment>
<dbReference type="RefSeq" id="WP_188697449.1">
    <property type="nucleotide sequence ID" value="NZ_BMIR01000022.1"/>
</dbReference>
<keyword evidence="5 9" id="KW-0784">Thiamine biosynthesis</keyword>
<dbReference type="PANTHER" id="PTHR20857:SF15">
    <property type="entry name" value="THIAMINE-PHOSPHATE SYNTHASE"/>
    <property type="match status" value="1"/>
</dbReference>
<dbReference type="EMBL" id="BMIR01000022">
    <property type="protein sequence ID" value="GGE52912.1"/>
    <property type="molecule type" value="Genomic_DNA"/>
</dbReference>
<evidence type="ECO:0000256" key="8">
    <source>
        <dbReference type="ARBA" id="ARBA00047883"/>
    </source>
</evidence>
<dbReference type="GO" id="GO:0005737">
    <property type="term" value="C:cytoplasm"/>
    <property type="evidence" value="ECO:0007669"/>
    <property type="project" value="TreeGrafter"/>
</dbReference>
<evidence type="ECO:0000256" key="1">
    <source>
        <dbReference type="ARBA" id="ARBA00005165"/>
    </source>
</evidence>
<dbReference type="GO" id="GO:0004789">
    <property type="term" value="F:thiamine-phosphate diphosphorylase activity"/>
    <property type="evidence" value="ECO:0007669"/>
    <property type="project" value="UniProtKB-UniRule"/>
</dbReference>
<accession>A0A8J2YLD0</accession>
<dbReference type="Gene3D" id="3.20.20.70">
    <property type="entry name" value="Aldolase class I"/>
    <property type="match status" value="1"/>
</dbReference>
<feature type="binding site" evidence="9">
    <location>
        <begin position="139"/>
        <end position="141"/>
    </location>
    <ligand>
        <name>2-[(2R,5Z)-2-carboxy-4-methylthiazol-5(2H)-ylidene]ethyl phosphate</name>
        <dbReference type="ChEBI" id="CHEBI:62899"/>
    </ligand>
</feature>
<evidence type="ECO:0000256" key="11">
    <source>
        <dbReference type="RuleBase" id="RU004253"/>
    </source>
</evidence>
<evidence type="ECO:0000256" key="9">
    <source>
        <dbReference type="HAMAP-Rule" id="MF_00097"/>
    </source>
</evidence>
<dbReference type="InterPro" id="IPR022998">
    <property type="entry name" value="ThiamineP_synth_TenI"/>
</dbReference>
<keyword evidence="3 9" id="KW-0479">Metal-binding</keyword>
<evidence type="ECO:0000256" key="5">
    <source>
        <dbReference type="ARBA" id="ARBA00022977"/>
    </source>
</evidence>
<feature type="domain" description="Thiamine phosphate synthase/TenI" evidence="12">
    <location>
        <begin position="11"/>
        <end position="192"/>
    </location>
</feature>
<feature type="binding site" evidence="9">
    <location>
        <begin position="189"/>
        <end position="190"/>
    </location>
    <ligand>
        <name>2-[(2R,5Z)-2-carboxy-4-methylthiazol-5(2H)-ylidene]ethyl phosphate</name>
        <dbReference type="ChEBI" id="CHEBI:62899"/>
    </ligand>
</feature>
<dbReference type="EC" id="2.5.1.3" evidence="9"/>
<evidence type="ECO:0000256" key="4">
    <source>
        <dbReference type="ARBA" id="ARBA00022842"/>
    </source>
</evidence>
<comment type="pathway">
    <text evidence="1 9 11">Cofactor biosynthesis; thiamine diphosphate biosynthesis; thiamine phosphate from 4-amino-2-methyl-5-diphosphomethylpyrimidine and 4-methyl-5-(2-phosphoethyl)-thiazole: step 1/1.</text>
</comment>
<comment type="catalytic activity">
    <reaction evidence="8 9 10">
        <text>2-[(2R,5Z)-2-carboxy-4-methylthiazol-5(2H)-ylidene]ethyl phosphate + 4-amino-2-methyl-5-(diphosphooxymethyl)pyrimidine + 2 H(+) = thiamine phosphate + CO2 + diphosphate</text>
        <dbReference type="Rhea" id="RHEA:47844"/>
        <dbReference type="ChEBI" id="CHEBI:15378"/>
        <dbReference type="ChEBI" id="CHEBI:16526"/>
        <dbReference type="ChEBI" id="CHEBI:33019"/>
        <dbReference type="ChEBI" id="CHEBI:37575"/>
        <dbReference type="ChEBI" id="CHEBI:57841"/>
        <dbReference type="ChEBI" id="CHEBI:62899"/>
        <dbReference type="EC" id="2.5.1.3"/>
    </reaction>
</comment>
<evidence type="ECO:0000256" key="3">
    <source>
        <dbReference type="ARBA" id="ARBA00022723"/>
    </source>
</evidence>
<sequence>MSILKPIDYSVYLVTQPYRFDQEEAYFAKLEAALRGGVTLVQLREKSLSTRELLQLAQKVKRMTGKYKVPLIINDRLDIALAVEADGLHVGQEDLPVTLARRFLGKDKIIGVSAETVQQAQQAAKEGADYLGVGSIFPTQSKKDATPVSLETLRLIKQSVPLPIVAIGGISLSNIDGLTDEGLAGVAVISAILSADNPEQAARDLLGTMKRINA</sequence>
<proteinExistence type="inferred from homology"/>
<dbReference type="PANTHER" id="PTHR20857">
    <property type="entry name" value="THIAMINE-PHOSPHATE PYROPHOSPHORYLASE"/>
    <property type="match status" value="1"/>
</dbReference>
<evidence type="ECO:0000313" key="14">
    <source>
        <dbReference type="Proteomes" id="UP000628775"/>
    </source>
</evidence>
<dbReference type="GO" id="GO:0009229">
    <property type="term" value="P:thiamine diphosphate biosynthetic process"/>
    <property type="evidence" value="ECO:0007669"/>
    <property type="project" value="UniProtKB-UniRule"/>
</dbReference>
<dbReference type="Proteomes" id="UP000628775">
    <property type="component" value="Unassembled WGS sequence"/>
</dbReference>
<protein>
    <recommendedName>
        <fullName evidence="9">Thiamine-phosphate synthase</fullName>
        <shortName evidence="9">TP synthase</shortName>
        <shortName evidence="9">TPS</shortName>
        <ecNumber evidence="9">2.5.1.3</ecNumber>
    </recommendedName>
    <alternativeName>
        <fullName evidence="9">Thiamine-phosphate pyrophosphorylase</fullName>
        <shortName evidence="9">TMP pyrophosphorylase</shortName>
        <shortName evidence="9">TMP-PPase</shortName>
    </alternativeName>
</protein>
<dbReference type="AlphaFoldDB" id="A0A8J2YLD0"/>
<dbReference type="GO" id="GO:0000287">
    <property type="term" value="F:magnesium ion binding"/>
    <property type="evidence" value="ECO:0007669"/>
    <property type="project" value="UniProtKB-UniRule"/>
</dbReference>
<dbReference type="NCBIfam" id="TIGR00693">
    <property type="entry name" value="thiE"/>
    <property type="match status" value="1"/>
</dbReference>
<evidence type="ECO:0000256" key="2">
    <source>
        <dbReference type="ARBA" id="ARBA00022679"/>
    </source>
</evidence>
<feature type="binding site" evidence="9">
    <location>
        <begin position="42"/>
        <end position="46"/>
    </location>
    <ligand>
        <name>4-amino-2-methyl-5-(diphosphooxymethyl)pyrimidine</name>
        <dbReference type="ChEBI" id="CHEBI:57841"/>
    </ligand>
</feature>
<dbReference type="CDD" id="cd00564">
    <property type="entry name" value="TMP_TenI"/>
    <property type="match status" value="1"/>
</dbReference>
<feature type="binding site" evidence="9">
    <location>
        <position position="142"/>
    </location>
    <ligand>
        <name>4-amino-2-methyl-5-(diphosphooxymethyl)pyrimidine</name>
        <dbReference type="ChEBI" id="CHEBI:57841"/>
    </ligand>
</feature>
<gene>
    <name evidence="9 13" type="primary">thiE</name>
    <name evidence="13" type="ORF">GCM10011391_34740</name>
</gene>
<dbReference type="SUPFAM" id="SSF51391">
    <property type="entry name" value="Thiamin phosphate synthase"/>
    <property type="match status" value="1"/>
</dbReference>
<feature type="binding site" evidence="9">
    <location>
        <position position="75"/>
    </location>
    <ligand>
        <name>Mg(2+)</name>
        <dbReference type="ChEBI" id="CHEBI:18420"/>
    </ligand>
</feature>
<keyword evidence="2 9" id="KW-0808">Transferase</keyword>
<comment type="catalytic activity">
    <reaction evidence="7 9 10">
        <text>2-(2-carboxy-4-methylthiazol-5-yl)ethyl phosphate + 4-amino-2-methyl-5-(diphosphooxymethyl)pyrimidine + 2 H(+) = thiamine phosphate + CO2 + diphosphate</text>
        <dbReference type="Rhea" id="RHEA:47848"/>
        <dbReference type="ChEBI" id="CHEBI:15378"/>
        <dbReference type="ChEBI" id="CHEBI:16526"/>
        <dbReference type="ChEBI" id="CHEBI:33019"/>
        <dbReference type="ChEBI" id="CHEBI:37575"/>
        <dbReference type="ChEBI" id="CHEBI:57841"/>
        <dbReference type="ChEBI" id="CHEBI:62890"/>
        <dbReference type="EC" id="2.5.1.3"/>
    </reaction>
</comment>
<dbReference type="GO" id="GO:0009228">
    <property type="term" value="P:thiamine biosynthetic process"/>
    <property type="evidence" value="ECO:0007669"/>
    <property type="project" value="UniProtKB-KW"/>
</dbReference>
<comment type="function">
    <text evidence="9">Condenses 4-methyl-5-(beta-hydroxyethyl)thiazole monophosphate (THZ-P) and 2-methyl-4-amino-5-hydroxymethyl pyrimidine pyrophosphate (HMP-PP) to form thiamine monophosphate (TMP).</text>
</comment>
<feature type="binding site" evidence="9">
    <location>
        <position position="74"/>
    </location>
    <ligand>
        <name>4-amino-2-methyl-5-(diphosphooxymethyl)pyrimidine</name>
        <dbReference type="ChEBI" id="CHEBI:57841"/>
    </ligand>
</feature>
<comment type="cofactor">
    <cofactor evidence="9">
        <name>Mg(2+)</name>
        <dbReference type="ChEBI" id="CHEBI:18420"/>
    </cofactor>
    <text evidence="9">Binds 1 Mg(2+) ion per subunit.</text>
</comment>
<comment type="similarity">
    <text evidence="9 10">Belongs to the thiamine-phosphate synthase family.</text>
</comment>
<dbReference type="HAMAP" id="MF_00097">
    <property type="entry name" value="TMP_synthase"/>
    <property type="match status" value="1"/>
</dbReference>
<feature type="binding site" evidence="9">
    <location>
        <position position="169"/>
    </location>
    <ligand>
        <name>2-[(2R,5Z)-2-carboxy-4-methylthiazol-5(2H)-ylidene]ethyl phosphate</name>
        <dbReference type="ChEBI" id="CHEBI:62899"/>
    </ligand>
</feature>
<keyword evidence="4 9" id="KW-0460">Magnesium</keyword>
<dbReference type="InterPro" id="IPR013785">
    <property type="entry name" value="Aldolase_TIM"/>
</dbReference>
<feature type="binding site" evidence="9">
    <location>
        <position position="94"/>
    </location>
    <ligand>
        <name>Mg(2+)</name>
        <dbReference type="ChEBI" id="CHEBI:18420"/>
    </ligand>
</feature>
<evidence type="ECO:0000259" key="12">
    <source>
        <dbReference type="Pfam" id="PF02581"/>
    </source>
</evidence>
<dbReference type="UniPathway" id="UPA00060">
    <property type="reaction ID" value="UER00141"/>
</dbReference>
<reference evidence="13" key="2">
    <citation type="submission" date="2020-09" db="EMBL/GenBank/DDBJ databases">
        <authorList>
            <person name="Sun Q."/>
            <person name="Zhou Y."/>
        </authorList>
    </citation>
    <scope>NUCLEOTIDE SEQUENCE</scope>
    <source>
        <strain evidence="13">CGMCC 1.15371</strain>
    </source>
</reference>
<name>A0A8J2YLD0_9BACL</name>
<evidence type="ECO:0000256" key="10">
    <source>
        <dbReference type="RuleBase" id="RU003826"/>
    </source>
</evidence>
<comment type="catalytic activity">
    <reaction evidence="6 9 10">
        <text>4-methyl-5-(2-phosphooxyethyl)-thiazole + 4-amino-2-methyl-5-(diphosphooxymethyl)pyrimidine + H(+) = thiamine phosphate + diphosphate</text>
        <dbReference type="Rhea" id="RHEA:22328"/>
        <dbReference type="ChEBI" id="CHEBI:15378"/>
        <dbReference type="ChEBI" id="CHEBI:33019"/>
        <dbReference type="ChEBI" id="CHEBI:37575"/>
        <dbReference type="ChEBI" id="CHEBI:57841"/>
        <dbReference type="ChEBI" id="CHEBI:58296"/>
        <dbReference type="EC" id="2.5.1.3"/>
    </reaction>
</comment>
<organism evidence="13 14">
    <name type="scientific">Pullulanibacillus camelliae</name>
    <dbReference type="NCBI Taxonomy" id="1707096"/>
    <lineage>
        <taxon>Bacteria</taxon>
        <taxon>Bacillati</taxon>
        <taxon>Bacillota</taxon>
        <taxon>Bacilli</taxon>
        <taxon>Bacillales</taxon>
        <taxon>Sporolactobacillaceae</taxon>
        <taxon>Pullulanibacillus</taxon>
    </lineage>
</organism>
<keyword evidence="14" id="KW-1185">Reference proteome</keyword>
<dbReference type="InterPro" id="IPR034291">
    <property type="entry name" value="TMP_synthase"/>
</dbReference>
<evidence type="ECO:0000313" key="13">
    <source>
        <dbReference type="EMBL" id="GGE52912.1"/>
    </source>
</evidence>
<dbReference type="Pfam" id="PF02581">
    <property type="entry name" value="TMP-TENI"/>
    <property type="match status" value="1"/>
</dbReference>
<evidence type="ECO:0000256" key="6">
    <source>
        <dbReference type="ARBA" id="ARBA00047334"/>
    </source>
</evidence>
<dbReference type="FunFam" id="3.20.20.70:FF:000096">
    <property type="entry name" value="Thiamine-phosphate synthase"/>
    <property type="match status" value="1"/>
</dbReference>
<evidence type="ECO:0000256" key="7">
    <source>
        <dbReference type="ARBA" id="ARBA00047851"/>
    </source>
</evidence>
<dbReference type="InterPro" id="IPR036206">
    <property type="entry name" value="ThiamineP_synth_sf"/>
</dbReference>
<feature type="binding site" evidence="9">
    <location>
        <position position="113"/>
    </location>
    <ligand>
        <name>4-amino-2-methyl-5-(diphosphooxymethyl)pyrimidine</name>
        <dbReference type="ChEBI" id="CHEBI:57841"/>
    </ligand>
</feature>